<dbReference type="EMBL" id="JEMX01000026">
    <property type="protein sequence ID" value="EXI81169.1"/>
    <property type="molecule type" value="Genomic_DNA"/>
</dbReference>
<organism evidence="1 2">
    <name type="scientific">Candidatus Accumulibacter appositus</name>
    <dbReference type="NCBI Taxonomy" id="1454003"/>
    <lineage>
        <taxon>Bacteria</taxon>
        <taxon>Pseudomonadati</taxon>
        <taxon>Pseudomonadota</taxon>
        <taxon>Betaproteobacteria</taxon>
        <taxon>Candidatus Accumulibacter</taxon>
    </lineage>
</organism>
<dbReference type="PATRIC" id="fig|1454003.3.peg.1410"/>
<evidence type="ECO:0000313" key="2">
    <source>
        <dbReference type="Proteomes" id="UP000021816"/>
    </source>
</evidence>
<protein>
    <submittedName>
        <fullName evidence="1">Uncharacterized protein</fullName>
    </submittedName>
</protein>
<proteinExistence type="predicted"/>
<sequence>MEAEVPFATRMVAQVQHIKHYRQEVLRVEGRVLDDDSAALEWIERYAASFPPVEAYSSH</sequence>
<name>A0A011QQJ5_9PROT</name>
<gene>
    <name evidence="1" type="ORF">AW10_01369</name>
</gene>
<evidence type="ECO:0000313" key="1">
    <source>
        <dbReference type="EMBL" id="EXI81169.1"/>
    </source>
</evidence>
<dbReference type="AlphaFoldDB" id="A0A011QQJ5"/>
<reference evidence="1 2" key="1">
    <citation type="submission" date="2014-02" db="EMBL/GenBank/DDBJ databases">
        <title>Expanding our view of genomic diversity in Candidatus Accumulibacter clades.</title>
        <authorList>
            <person name="Skennerton C.T."/>
            <person name="Barr J.J."/>
            <person name="Slater F.R."/>
            <person name="Bond P.L."/>
            <person name="Tyson G.W."/>
        </authorList>
    </citation>
    <scope>NUCLEOTIDE SEQUENCE [LARGE SCALE GENOMIC DNA]</scope>
    <source>
        <strain evidence="2">BA-92</strain>
    </source>
</reference>
<comment type="caution">
    <text evidence="1">The sequence shown here is derived from an EMBL/GenBank/DDBJ whole genome shotgun (WGS) entry which is preliminary data.</text>
</comment>
<accession>A0A011QQJ5</accession>
<dbReference type="Proteomes" id="UP000021816">
    <property type="component" value="Unassembled WGS sequence"/>
</dbReference>
<dbReference type="STRING" id="1454003.AW10_01369"/>